<gene>
    <name evidence="1" type="ORF">LLCLJKAH_00131</name>
</gene>
<name>A0A7R8MMN6_9CAUD</name>
<evidence type="ECO:0000313" key="2">
    <source>
        <dbReference type="Proteomes" id="UP000596247"/>
    </source>
</evidence>
<accession>A0A7R8MMN6</accession>
<keyword evidence="2" id="KW-1185">Reference proteome</keyword>
<organism evidence="1 2">
    <name type="scientific">Klebsiella phage vB_KvM-Eowyn</name>
    <dbReference type="NCBI Taxonomy" id="2762819"/>
    <lineage>
        <taxon>Viruses</taxon>
        <taxon>Duplodnaviria</taxon>
        <taxon>Heunggongvirae</taxon>
        <taxon>Uroviricota</taxon>
        <taxon>Caudoviricetes</taxon>
        <taxon>Chimalliviridae</taxon>
        <taxon>Eowynvirus</taxon>
        <taxon>Eowynvirus eowyn</taxon>
    </lineage>
</organism>
<protein>
    <submittedName>
        <fullName evidence="1">Uncharacterized protein</fullName>
    </submittedName>
</protein>
<reference evidence="1 2" key="1">
    <citation type="submission" date="2020-09" db="EMBL/GenBank/DDBJ databases">
        <authorList>
            <person name="Jameson E."/>
        </authorList>
    </citation>
    <scope>NUCLEOTIDE SEQUENCE [LARGE SCALE GENOMIC DNA]</scope>
</reference>
<sequence>MLDFKLALKPLQELKTTSVIGYIDHYLIYAADYLGDAARQPNAMDALAGHIKDTISSMIKIMCYDQTIVKVHSHRYYPDGKSINLPELALAGYEIHWVESGISVNGTSPGFQWKIIRRDSMKVVCAGSSQLW</sequence>
<proteinExistence type="predicted"/>
<dbReference type="Proteomes" id="UP000596247">
    <property type="component" value="Chromosome"/>
</dbReference>
<evidence type="ECO:0000313" key="1">
    <source>
        <dbReference type="EMBL" id="CAD5236120.1"/>
    </source>
</evidence>
<dbReference type="EMBL" id="LR881104">
    <property type="protein sequence ID" value="CAD5236120.1"/>
    <property type="molecule type" value="Genomic_DNA"/>
</dbReference>